<gene>
    <name evidence="4" type="ORF">RAMLITH_07660</name>
</gene>
<evidence type="ECO:0000313" key="5">
    <source>
        <dbReference type="Proteomes" id="UP000521868"/>
    </source>
</evidence>
<dbReference type="GO" id="GO:0005737">
    <property type="term" value="C:cytoplasm"/>
    <property type="evidence" value="ECO:0007669"/>
    <property type="project" value="UniProtKB-SubCell"/>
</dbReference>
<dbReference type="PANTHER" id="PTHR46268">
    <property type="entry name" value="STRESS RESPONSE PROTEIN NHAX"/>
    <property type="match status" value="1"/>
</dbReference>
<keyword evidence="5" id="KW-1185">Reference proteome</keyword>
<dbReference type="Proteomes" id="UP000521868">
    <property type="component" value="Unassembled WGS sequence"/>
</dbReference>
<evidence type="ECO:0000256" key="2">
    <source>
        <dbReference type="PIRNR" id="PIRNR006276"/>
    </source>
</evidence>
<dbReference type="InterPro" id="IPR006016">
    <property type="entry name" value="UspA"/>
</dbReference>
<comment type="subcellular location">
    <subcellularLocation>
        <location evidence="2">Cytoplasm</location>
    </subcellularLocation>
</comment>
<sequence length="148" mass="16695">MYQRILVPLDGSPTSERGLREAIRLASGQQATLFFLHVVDDFRMLVEMTSVRSYDEMLKGLRHYGLEILAKARHAAEEAGVHRESLLREVTNERVAQVIVDQAKQHNCDLIVMGTHGRRGFNRIAMGSEAEQVARTSAVPVLLVRQEE</sequence>
<organism evidence="4 5">
    <name type="scientific">Ramlibacter lithotrophicus</name>
    <dbReference type="NCBI Taxonomy" id="2606681"/>
    <lineage>
        <taxon>Bacteria</taxon>
        <taxon>Pseudomonadati</taxon>
        <taxon>Pseudomonadota</taxon>
        <taxon>Betaproteobacteria</taxon>
        <taxon>Burkholderiales</taxon>
        <taxon>Comamonadaceae</taxon>
        <taxon>Ramlibacter</taxon>
    </lineage>
</organism>
<dbReference type="RefSeq" id="WP_168106792.1">
    <property type="nucleotide sequence ID" value="NZ_VTOX01000002.1"/>
</dbReference>
<dbReference type="PANTHER" id="PTHR46268:SF15">
    <property type="entry name" value="UNIVERSAL STRESS PROTEIN HP_0031"/>
    <property type="match status" value="1"/>
</dbReference>
<accession>A0A7X6I5T9</accession>
<keyword evidence="2" id="KW-0963">Cytoplasm</keyword>
<dbReference type="PRINTS" id="PR01438">
    <property type="entry name" value="UNVRSLSTRESS"/>
</dbReference>
<name>A0A7X6I5T9_9BURK</name>
<evidence type="ECO:0000259" key="3">
    <source>
        <dbReference type="Pfam" id="PF00582"/>
    </source>
</evidence>
<evidence type="ECO:0000313" key="4">
    <source>
        <dbReference type="EMBL" id="NKE65696.1"/>
    </source>
</evidence>
<dbReference type="EMBL" id="VTOX01000002">
    <property type="protein sequence ID" value="NKE65696.1"/>
    <property type="molecule type" value="Genomic_DNA"/>
</dbReference>
<proteinExistence type="inferred from homology"/>
<reference evidence="4 5" key="1">
    <citation type="journal article" date="2020" name="Nature">
        <title>Bacterial chemolithoautotrophy via manganese oxidation.</title>
        <authorList>
            <person name="Yu H."/>
            <person name="Leadbetter J.R."/>
        </authorList>
    </citation>
    <scope>NUCLEOTIDE SEQUENCE [LARGE SCALE GENOMIC DNA]</scope>
    <source>
        <strain evidence="4 5">RBP-1</strain>
    </source>
</reference>
<dbReference type="InterPro" id="IPR006015">
    <property type="entry name" value="Universal_stress_UspA"/>
</dbReference>
<dbReference type="PIRSF" id="PIRSF006276">
    <property type="entry name" value="UspA"/>
    <property type="match status" value="1"/>
</dbReference>
<evidence type="ECO:0000256" key="1">
    <source>
        <dbReference type="ARBA" id="ARBA00008791"/>
    </source>
</evidence>
<feature type="domain" description="UspA" evidence="3">
    <location>
        <begin position="1"/>
        <end position="145"/>
    </location>
</feature>
<dbReference type="Pfam" id="PF00582">
    <property type="entry name" value="Usp"/>
    <property type="match status" value="1"/>
</dbReference>
<dbReference type="SUPFAM" id="SSF52402">
    <property type="entry name" value="Adenine nucleotide alpha hydrolases-like"/>
    <property type="match status" value="1"/>
</dbReference>
<dbReference type="InterPro" id="IPR014729">
    <property type="entry name" value="Rossmann-like_a/b/a_fold"/>
</dbReference>
<dbReference type="CDD" id="cd00293">
    <property type="entry name" value="USP-like"/>
    <property type="match status" value="1"/>
</dbReference>
<comment type="caution">
    <text evidence="4">The sequence shown here is derived from an EMBL/GenBank/DDBJ whole genome shotgun (WGS) entry which is preliminary data.</text>
</comment>
<protein>
    <recommendedName>
        <fullName evidence="2">Universal stress protein</fullName>
    </recommendedName>
</protein>
<dbReference type="AlphaFoldDB" id="A0A7X6I5T9"/>
<comment type="similarity">
    <text evidence="1 2">Belongs to the universal stress protein A family.</text>
</comment>
<dbReference type="Gene3D" id="3.40.50.620">
    <property type="entry name" value="HUPs"/>
    <property type="match status" value="1"/>
</dbReference>